<keyword evidence="3" id="KW-1185">Reference proteome</keyword>
<dbReference type="AlphaFoldDB" id="A0A9P4GR16"/>
<evidence type="ECO:0000313" key="3">
    <source>
        <dbReference type="Proteomes" id="UP000800039"/>
    </source>
</evidence>
<dbReference type="Proteomes" id="UP000800039">
    <property type="component" value="Unassembled WGS sequence"/>
</dbReference>
<proteinExistence type="predicted"/>
<evidence type="ECO:0000259" key="1">
    <source>
        <dbReference type="Pfam" id="PF06985"/>
    </source>
</evidence>
<dbReference type="Pfam" id="PF06985">
    <property type="entry name" value="HET"/>
    <property type="match status" value="1"/>
</dbReference>
<reference evidence="2" key="1">
    <citation type="submission" date="2020-01" db="EMBL/GenBank/DDBJ databases">
        <authorList>
            <consortium name="DOE Joint Genome Institute"/>
            <person name="Haridas S."/>
            <person name="Albert R."/>
            <person name="Binder M."/>
            <person name="Bloem J."/>
            <person name="Labutti K."/>
            <person name="Salamov A."/>
            <person name="Andreopoulos B."/>
            <person name="Baker S.E."/>
            <person name="Barry K."/>
            <person name="Bills G."/>
            <person name="Bluhm B.H."/>
            <person name="Cannon C."/>
            <person name="Castanera R."/>
            <person name="Culley D.E."/>
            <person name="Daum C."/>
            <person name="Ezra D."/>
            <person name="Gonzalez J.B."/>
            <person name="Henrissat B."/>
            <person name="Kuo A."/>
            <person name="Liang C."/>
            <person name="Lipzen A."/>
            <person name="Lutzoni F."/>
            <person name="Magnuson J."/>
            <person name="Mondo S."/>
            <person name="Nolan M."/>
            <person name="Ohm R."/>
            <person name="Pangilinan J."/>
            <person name="Park H.-J."/>
            <person name="Ramirez L."/>
            <person name="Alfaro M."/>
            <person name="Sun H."/>
            <person name="Tritt A."/>
            <person name="Yoshinaga Y."/>
            <person name="Zwiers L.-H."/>
            <person name="Turgeon B.G."/>
            <person name="Goodwin S.B."/>
            <person name="Spatafora J.W."/>
            <person name="Crous P.W."/>
            <person name="Grigoriev I.V."/>
        </authorList>
    </citation>
    <scope>NUCLEOTIDE SEQUENCE</scope>
    <source>
        <strain evidence="2">CBS 394.84</strain>
    </source>
</reference>
<dbReference type="PANTHER" id="PTHR24148">
    <property type="entry name" value="ANKYRIN REPEAT DOMAIN-CONTAINING PROTEIN 39 HOMOLOG-RELATED"/>
    <property type="match status" value="1"/>
</dbReference>
<dbReference type="EMBL" id="ML976614">
    <property type="protein sequence ID" value="KAF1850140.1"/>
    <property type="molecule type" value="Genomic_DNA"/>
</dbReference>
<dbReference type="OrthoDB" id="2504919at2759"/>
<accession>A0A9P4GR16</accession>
<sequence length="613" mass="70518">MKQTTRYSYESIQPGQFRMCRFVQDGDCLSAVLETFSVDGQNPQYNALSYTWGLDQRGPTTSWAIQIGEQYLSALRSRGTLLDGTWWWIDSICIDQKNVHERDEHVRRMKTTYQKAQKVIVWLGEQSDDSECALDFICLLDEMSRARHSNEDVRMSLQKDQYHAQWIALQRFFLRKWWTRIWTIQEFVIPSAITFWCGPRHISIDAIYAALTEADICSSNRFKGTIAFHHAWNRIRAWLLYKFVPRPGLSLLALAAYFCINEATDDRDRLYGLTGLSTEDHALDIDYSCSVDEVYLRFAQSFITQHKSLDIISFASLFIATPGSSLPSWVPDWRTKTEPFVVPLMTSQSSNNFVGNLRPPQALGYSNKSTQYSASGSRVAVYNFEGVTLLAQGCIIDVIDGLAGSRTLKFVQSSGQHAQFSAASCSPKNNLMSVCRSLVLDRKDRYLRFPMPMKQFYHDFIRLCLLLISGSEHPVHKEFEDWFQFTRLLRIHGNSFEEILRDVQNDGTDAFVDTAPNQDEYIQDSFYGRFFDIVERMSLRLMTSCNGRIGMVPQRAIKGDLICVLFGCSVPILLRRTEHKEEFIVIGECFVEKCMEGEALDECKPLERTFHII</sequence>
<dbReference type="Pfam" id="PF26639">
    <property type="entry name" value="Het-6_barrel"/>
    <property type="match status" value="1"/>
</dbReference>
<dbReference type="InterPro" id="IPR052895">
    <property type="entry name" value="HetReg/Transcr_Mod"/>
</dbReference>
<organism evidence="2 3">
    <name type="scientific">Cucurbitaria berberidis CBS 394.84</name>
    <dbReference type="NCBI Taxonomy" id="1168544"/>
    <lineage>
        <taxon>Eukaryota</taxon>
        <taxon>Fungi</taxon>
        <taxon>Dikarya</taxon>
        <taxon>Ascomycota</taxon>
        <taxon>Pezizomycotina</taxon>
        <taxon>Dothideomycetes</taxon>
        <taxon>Pleosporomycetidae</taxon>
        <taxon>Pleosporales</taxon>
        <taxon>Pleosporineae</taxon>
        <taxon>Cucurbitariaceae</taxon>
        <taxon>Cucurbitaria</taxon>
    </lineage>
</organism>
<evidence type="ECO:0000313" key="2">
    <source>
        <dbReference type="EMBL" id="KAF1850140.1"/>
    </source>
</evidence>
<dbReference type="RefSeq" id="XP_040792703.1">
    <property type="nucleotide sequence ID" value="XM_040938178.1"/>
</dbReference>
<protein>
    <recommendedName>
        <fullName evidence="1">Heterokaryon incompatibility domain-containing protein</fullName>
    </recommendedName>
</protein>
<gene>
    <name evidence="2" type="ORF">K460DRAFT_422571</name>
</gene>
<dbReference type="GeneID" id="63855428"/>
<feature type="domain" description="Heterokaryon incompatibility" evidence="1">
    <location>
        <begin position="45"/>
        <end position="186"/>
    </location>
</feature>
<name>A0A9P4GR16_9PLEO</name>
<dbReference type="PANTHER" id="PTHR24148:SF64">
    <property type="entry name" value="HETEROKARYON INCOMPATIBILITY DOMAIN-CONTAINING PROTEIN"/>
    <property type="match status" value="1"/>
</dbReference>
<dbReference type="InterPro" id="IPR010730">
    <property type="entry name" value="HET"/>
</dbReference>
<comment type="caution">
    <text evidence="2">The sequence shown here is derived from an EMBL/GenBank/DDBJ whole genome shotgun (WGS) entry which is preliminary data.</text>
</comment>